<proteinExistence type="predicted"/>
<organism evidence="1 2">
    <name type="scientific">Campylobacter showae RM3277</name>
    <dbReference type="NCBI Taxonomy" id="553219"/>
    <lineage>
        <taxon>Bacteria</taxon>
        <taxon>Pseudomonadati</taxon>
        <taxon>Campylobacterota</taxon>
        <taxon>Epsilonproteobacteria</taxon>
        <taxon>Campylobacterales</taxon>
        <taxon>Campylobacteraceae</taxon>
        <taxon>Campylobacter</taxon>
    </lineage>
</organism>
<gene>
    <name evidence="1" type="ORF">CAMSH0001_1399</name>
</gene>
<accession>C6RIQ2</accession>
<dbReference type="Proteomes" id="UP000003107">
    <property type="component" value="Unassembled WGS sequence"/>
</dbReference>
<evidence type="ECO:0000313" key="2">
    <source>
        <dbReference type="Proteomes" id="UP000003107"/>
    </source>
</evidence>
<reference evidence="1 2" key="1">
    <citation type="submission" date="2009-07" db="EMBL/GenBank/DDBJ databases">
        <authorList>
            <person name="Madupu R."/>
            <person name="Sebastian Y."/>
            <person name="Durkin A.S."/>
            <person name="Torralba M."/>
            <person name="Methe B."/>
            <person name="Sutton G.G."/>
            <person name="Strausberg R.L."/>
            <person name="Nelson K.E."/>
        </authorList>
    </citation>
    <scope>NUCLEOTIDE SEQUENCE [LARGE SCALE GENOMIC DNA]</scope>
    <source>
        <strain evidence="1 2">RM3277</strain>
    </source>
</reference>
<sequence length="93" mass="10439">MRGIARLSKFGRQEAKFADNPLASKGQPIFTLPDYTCALLLFCTVNLRSKFDFKYSSPNLKRKCRPRSKSNFAANFTTQNNQILAAKTSQTSA</sequence>
<evidence type="ECO:0000313" key="1">
    <source>
        <dbReference type="EMBL" id="EET78795.1"/>
    </source>
</evidence>
<dbReference type="EMBL" id="ACVQ01000032">
    <property type="protein sequence ID" value="EET78795.1"/>
    <property type="molecule type" value="Genomic_DNA"/>
</dbReference>
<name>C6RIQ2_9BACT</name>
<protein>
    <submittedName>
        <fullName evidence="1">Uncharacterized protein</fullName>
    </submittedName>
</protein>
<comment type="caution">
    <text evidence="1">The sequence shown here is derived from an EMBL/GenBank/DDBJ whole genome shotgun (WGS) entry which is preliminary data.</text>
</comment>
<dbReference type="AlphaFoldDB" id="C6RIQ2"/>
<keyword evidence="2" id="KW-1185">Reference proteome</keyword>